<name>A0ABP3QBU5_9PROT</name>
<dbReference type="Proteomes" id="UP001499951">
    <property type="component" value="Unassembled WGS sequence"/>
</dbReference>
<keyword evidence="3" id="KW-1185">Reference proteome</keyword>
<sequence length="184" mass="20604">MSLSSQEASASLQQVEEASRRSSQLYFYHCSSPHLIMWGIIWIIGYGGTGLFPRYGWWLWLGLIVIGSVGGIVLGHRYKRDGYASSPYAWRMGALWAIILFFVFGTYAILPPHLDKQFCAFPALITGCAYMAIGLWRGLRYVISGMVVATLTLVGYYFIEPIFFWFAAVGGGAMILTGLWFRTA</sequence>
<protein>
    <submittedName>
        <fullName evidence="2">Uncharacterized protein</fullName>
    </submittedName>
</protein>
<accession>A0ABP3QBU5</accession>
<evidence type="ECO:0000256" key="1">
    <source>
        <dbReference type="SAM" id="Phobius"/>
    </source>
</evidence>
<keyword evidence="1" id="KW-0812">Transmembrane</keyword>
<proteinExistence type="predicted"/>
<organism evidence="2 3">
    <name type="scientific">Rhizomicrobium electricum</name>
    <dbReference type="NCBI Taxonomy" id="480070"/>
    <lineage>
        <taxon>Bacteria</taxon>
        <taxon>Pseudomonadati</taxon>
        <taxon>Pseudomonadota</taxon>
        <taxon>Alphaproteobacteria</taxon>
        <taxon>Micropepsales</taxon>
        <taxon>Micropepsaceae</taxon>
        <taxon>Rhizomicrobium</taxon>
    </lineage>
</organism>
<feature type="transmembrane region" description="Helical" evidence="1">
    <location>
        <begin position="141"/>
        <end position="158"/>
    </location>
</feature>
<feature type="transmembrane region" description="Helical" evidence="1">
    <location>
        <begin position="120"/>
        <end position="136"/>
    </location>
</feature>
<dbReference type="EMBL" id="BAAADD010000013">
    <property type="protein sequence ID" value="GAA0587781.1"/>
    <property type="molecule type" value="Genomic_DNA"/>
</dbReference>
<keyword evidence="1" id="KW-0472">Membrane</keyword>
<evidence type="ECO:0000313" key="2">
    <source>
        <dbReference type="EMBL" id="GAA0587781.1"/>
    </source>
</evidence>
<feature type="transmembrane region" description="Helical" evidence="1">
    <location>
        <begin position="88"/>
        <end position="108"/>
    </location>
</feature>
<evidence type="ECO:0000313" key="3">
    <source>
        <dbReference type="Proteomes" id="UP001499951"/>
    </source>
</evidence>
<comment type="caution">
    <text evidence="2">The sequence shown here is derived from an EMBL/GenBank/DDBJ whole genome shotgun (WGS) entry which is preliminary data.</text>
</comment>
<feature type="transmembrane region" description="Helical" evidence="1">
    <location>
        <begin position="164"/>
        <end position="181"/>
    </location>
</feature>
<reference evidence="3" key="1">
    <citation type="journal article" date="2019" name="Int. J. Syst. Evol. Microbiol.">
        <title>The Global Catalogue of Microorganisms (GCM) 10K type strain sequencing project: providing services to taxonomists for standard genome sequencing and annotation.</title>
        <authorList>
            <consortium name="The Broad Institute Genomics Platform"/>
            <consortium name="The Broad Institute Genome Sequencing Center for Infectious Disease"/>
            <person name="Wu L."/>
            <person name="Ma J."/>
        </authorList>
    </citation>
    <scope>NUCLEOTIDE SEQUENCE [LARGE SCALE GENOMIC DNA]</scope>
    <source>
        <strain evidence="3">JCM 15089</strain>
    </source>
</reference>
<feature type="transmembrane region" description="Helical" evidence="1">
    <location>
        <begin position="57"/>
        <end position="76"/>
    </location>
</feature>
<feature type="transmembrane region" description="Helical" evidence="1">
    <location>
        <begin position="25"/>
        <end position="45"/>
    </location>
</feature>
<dbReference type="RefSeq" id="WP_166937493.1">
    <property type="nucleotide sequence ID" value="NZ_BAAADD010000013.1"/>
</dbReference>
<gene>
    <name evidence="2" type="ORF">GCM10008942_41030</name>
</gene>
<keyword evidence="1" id="KW-1133">Transmembrane helix</keyword>